<dbReference type="RefSeq" id="WP_144892983.1">
    <property type="nucleotide sequence ID" value="NZ_CP042218.1"/>
</dbReference>
<dbReference type="InterPro" id="IPR023346">
    <property type="entry name" value="Lysozyme-like_dom_sf"/>
</dbReference>
<keyword evidence="4" id="KW-1185">Reference proteome</keyword>
<dbReference type="InterPro" id="IPR008258">
    <property type="entry name" value="Transglycosylase_SLT_dom_1"/>
</dbReference>
<reference evidence="3 4" key="1">
    <citation type="submission" date="2019-07" db="EMBL/GenBank/DDBJ databases">
        <title>Full genome sequence of Luteimonas sp. Gr-4.</title>
        <authorList>
            <person name="Im W.-T."/>
        </authorList>
    </citation>
    <scope>NUCLEOTIDE SEQUENCE [LARGE SCALE GENOMIC DNA]</scope>
    <source>
        <strain evidence="3 4">Gr-4</strain>
    </source>
</reference>
<accession>A0A518N630</accession>
<feature type="region of interest" description="Disordered" evidence="1">
    <location>
        <begin position="141"/>
        <end position="190"/>
    </location>
</feature>
<evidence type="ECO:0000313" key="4">
    <source>
        <dbReference type="Proteomes" id="UP000316584"/>
    </source>
</evidence>
<dbReference type="CDD" id="cd16892">
    <property type="entry name" value="LT_VirB1-like"/>
    <property type="match status" value="1"/>
</dbReference>
<evidence type="ECO:0000313" key="3">
    <source>
        <dbReference type="EMBL" id="QDW67362.1"/>
    </source>
</evidence>
<protein>
    <recommendedName>
        <fullName evidence="2">Transglycosylase SLT domain-containing protein</fullName>
    </recommendedName>
</protein>
<feature type="compositionally biased region" description="Low complexity" evidence="1">
    <location>
        <begin position="179"/>
        <end position="190"/>
    </location>
</feature>
<gene>
    <name evidence="3" type="ORF">FPZ22_11095</name>
</gene>
<dbReference type="Gene3D" id="1.10.530.10">
    <property type="match status" value="1"/>
</dbReference>
<proteinExistence type="predicted"/>
<evidence type="ECO:0000256" key="1">
    <source>
        <dbReference type="SAM" id="MobiDB-lite"/>
    </source>
</evidence>
<dbReference type="SUPFAM" id="SSF53955">
    <property type="entry name" value="Lysozyme-like"/>
    <property type="match status" value="1"/>
</dbReference>
<evidence type="ECO:0000259" key="2">
    <source>
        <dbReference type="Pfam" id="PF01464"/>
    </source>
</evidence>
<dbReference type="OrthoDB" id="8565485at2"/>
<feature type="domain" description="Transglycosylase SLT" evidence="2">
    <location>
        <begin position="14"/>
        <end position="129"/>
    </location>
</feature>
<dbReference type="AlphaFoldDB" id="A0A518N630"/>
<sequence>MIPGLELMACQDLAVPIEVMEHVVRVESSLNPYAIGITGARLSRQPRSLDEAVATAAKLEREGYNFSLGLAQVNRHNLAAQGLSTYEDAFAVCPNVAAGARILADCLVRAGGDLDRALSCYYSGDFTRGFRDGYVQKVRRSMDAGAEAGPPPATRTGGSDPDAPFIPRVSGPRAPPSPSAGADGDPALVF</sequence>
<name>A0A518N630_9GAMM</name>
<dbReference type="KEGG" id="lug:FPZ22_11095"/>
<dbReference type="EMBL" id="CP042218">
    <property type="protein sequence ID" value="QDW67362.1"/>
    <property type="molecule type" value="Genomic_DNA"/>
</dbReference>
<dbReference type="Pfam" id="PF01464">
    <property type="entry name" value="SLT"/>
    <property type="match status" value="1"/>
</dbReference>
<organism evidence="3 4">
    <name type="scientific">Luteimonas granuli</name>
    <dbReference type="NCBI Taxonomy" id="1176533"/>
    <lineage>
        <taxon>Bacteria</taxon>
        <taxon>Pseudomonadati</taxon>
        <taxon>Pseudomonadota</taxon>
        <taxon>Gammaproteobacteria</taxon>
        <taxon>Lysobacterales</taxon>
        <taxon>Lysobacteraceae</taxon>
        <taxon>Luteimonas</taxon>
    </lineage>
</organism>
<dbReference type="Proteomes" id="UP000316584">
    <property type="component" value="Chromosome"/>
</dbReference>